<sequence length="270" mass="30529">MSTSFPRVSFVVPAFNVSPEILQESLQSVLGQTFRDYECIVVDESTDPALADHCRRQCSVDPRFRYVRPNSRLGLAGSLNFGISKARGEWIARFDSDDICLPKRLTMQLEFLERNPEVDVLGTGLALMDASGRVFATRSYPIGHSSIARRMQFTCTVAHPSVIFRRSVVVAAGGYDESFRYAEDLELWLRLLNRGARFANLSESLVCYRQIEAIRNSAHGKFNLRARSKNFSSRYFFERIFGFAGLAVWNLLPSVVQGSGIRAILQRKVR</sequence>
<dbReference type="Proteomes" id="UP000384354">
    <property type="component" value="Unassembled WGS sequence"/>
</dbReference>
<evidence type="ECO:0000256" key="2">
    <source>
        <dbReference type="ARBA" id="ARBA00022676"/>
    </source>
</evidence>
<dbReference type="EMBL" id="CABPSL010000028">
    <property type="protein sequence ID" value="VVE49353.1"/>
    <property type="molecule type" value="Genomic_DNA"/>
</dbReference>
<name>A0A5E4YN31_9BURK</name>
<keyword evidence="2" id="KW-0328">Glycosyltransferase</keyword>
<reference evidence="5 6" key="1">
    <citation type="submission" date="2019-08" db="EMBL/GenBank/DDBJ databases">
        <authorList>
            <person name="Peeters C."/>
        </authorList>
    </citation>
    <scope>NUCLEOTIDE SEQUENCE [LARGE SCALE GENOMIC DNA]</scope>
    <source>
        <strain evidence="5 6">LMG 31106</strain>
    </source>
</reference>
<dbReference type="PANTHER" id="PTHR43685:SF5">
    <property type="entry name" value="GLYCOSYLTRANSFERASE EPSE-RELATED"/>
    <property type="match status" value="1"/>
</dbReference>
<dbReference type="AlphaFoldDB" id="A0A5E4YN31"/>
<keyword evidence="3 5" id="KW-0808">Transferase</keyword>
<gene>
    <name evidence="5" type="ORF">PCE31106_04576</name>
</gene>
<evidence type="ECO:0000259" key="4">
    <source>
        <dbReference type="Pfam" id="PF00535"/>
    </source>
</evidence>
<dbReference type="Gene3D" id="3.90.550.10">
    <property type="entry name" value="Spore Coat Polysaccharide Biosynthesis Protein SpsA, Chain A"/>
    <property type="match status" value="1"/>
</dbReference>
<proteinExistence type="inferred from homology"/>
<evidence type="ECO:0000313" key="5">
    <source>
        <dbReference type="EMBL" id="VVE49353.1"/>
    </source>
</evidence>
<protein>
    <submittedName>
        <fullName evidence="5">Glycosyltransferase group 2</fullName>
    </submittedName>
</protein>
<dbReference type="SUPFAM" id="SSF53448">
    <property type="entry name" value="Nucleotide-diphospho-sugar transferases"/>
    <property type="match status" value="1"/>
</dbReference>
<comment type="similarity">
    <text evidence="1">Belongs to the glycosyltransferase 2 family.</text>
</comment>
<organism evidence="5 6">
    <name type="scientific">Pandoraea cepalis</name>
    <dbReference type="NCBI Taxonomy" id="2508294"/>
    <lineage>
        <taxon>Bacteria</taxon>
        <taxon>Pseudomonadati</taxon>
        <taxon>Pseudomonadota</taxon>
        <taxon>Betaproteobacteria</taxon>
        <taxon>Burkholderiales</taxon>
        <taxon>Burkholderiaceae</taxon>
        <taxon>Pandoraea</taxon>
    </lineage>
</organism>
<dbReference type="OrthoDB" id="9802649at2"/>
<dbReference type="RefSeq" id="WP_150564776.1">
    <property type="nucleotide sequence ID" value="NZ_CABPSL010000028.1"/>
</dbReference>
<dbReference type="GO" id="GO:0016757">
    <property type="term" value="F:glycosyltransferase activity"/>
    <property type="evidence" value="ECO:0007669"/>
    <property type="project" value="UniProtKB-KW"/>
</dbReference>
<accession>A0A5E4YN31</accession>
<dbReference type="InterPro" id="IPR050834">
    <property type="entry name" value="Glycosyltransf_2"/>
</dbReference>
<dbReference type="PANTHER" id="PTHR43685">
    <property type="entry name" value="GLYCOSYLTRANSFERASE"/>
    <property type="match status" value="1"/>
</dbReference>
<feature type="domain" description="Glycosyltransferase 2-like" evidence="4">
    <location>
        <begin position="9"/>
        <end position="164"/>
    </location>
</feature>
<dbReference type="InterPro" id="IPR001173">
    <property type="entry name" value="Glyco_trans_2-like"/>
</dbReference>
<evidence type="ECO:0000256" key="3">
    <source>
        <dbReference type="ARBA" id="ARBA00022679"/>
    </source>
</evidence>
<evidence type="ECO:0000313" key="6">
    <source>
        <dbReference type="Proteomes" id="UP000384354"/>
    </source>
</evidence>
<evidence type="ECO:0000256" key="1">
    <source>
        <dbReference type="ARBA" id="ARBA00006739"/>
    </source>
</evidence>
<dbReference type="Pfam" id="PF00535">
    <property type="entry name" value="Glycos_transf_2"/>
    <property type="match status" value="1"/>
</dbReference>
<dbReference type="InterPro" id="IPR029044">
    <property type="entry name" value="Nucleotide-diphossugar_trans"/>
</dbReference>